<dbReference type="PANTHER" id="PTHR46648:SF1">
    <property type="entry name" value="ADENOSINE 5'-MONOPHOSPHORAMIDASE HNT1"/>
    <property type="match status" value="1"/>
</dbReference>
<accession>A0A543APX7</accession>
<name>A0A543APX7_9ACTN</name>
<evidence type="ECO:0000313" key="5">
    <source>
        <dbReference type="EMBL" id="TQL74599.1"/>
    </source>
</evidence>
<dbReference type="GO" id="GO:0009117">
    <property type="term" value="P:nucleotide metabolic process"/>
    <property type="evidence" value="ECO:0007669"/>
    <property type="project" value="TreeGrafter"/>
</dbReference>
<dbReference type="Pfam" id="PF01230">
    <property type="entry name" value="HIT"/>
    <property type="match status" value="1"/>
</dbReference>
<proteinExistence type="predicted"/>
<dbReference type="InterPro" id="IPR011146">
    <property type="entry name" value="HIT-like"/>
</dbReference>
<dbReference type="PANTHER" id="PTHR46648">
    <property type="entry name" value="HIT FAMILY PROTEIN 1"/>
    <property type="match status" value="1"/>
</dbReference>
<feature type="short sequence motif" description="Histidine triad motif" evidence="2 3">
    <location>
        <begin position="126"/>
        <end position="130"/>
    </location>
</feature>
<keyword evidence="6" id="KW-1185">Reference proteome</keyword>
<dbReference type="PROSITE" id="PS00892">
    <property type="entry name" value="HIT_1"/>
    <property type="match status" value="1"/>
</dbReference>
<dbReference type="SUPFAM" id="SSF54197">
    <property type="entry name" value="HIT-like"/>
    <property type="match status" value="1"/>
</dbReference>
<dbReference type="EMBL" id="VFOW01000001">
    <property type="protein sequence ID" value="TQL74599.1"/>
    <property type="molecule type" value="Genomic_DNA"/>
</dbReference>
<protein>
    <submittedName>
        <fullName evidence="5">Histidine triad (HIT) family protein</fullName>
    </submittedName>
</protein>
<reference evidence="5 6" key="1">
    <citation type="submission" date="2019-06" db="EMBL/GenBank/DDBJ databases">
        <title>Sequencing the genomes of 1000 actinobacteria strains.</title>
        <authorList>
            <person name="Klenk H.-P."/>
        </authorList>
    </citation>
    <scope>NUCLEOTIDE SEQUENCE [LARGE SCALE GENOMIC DNA]</scope>
    <source>
        <strain evidence="5 6">DSM 45928</strain>
    </source>
</reference>
<dbReference type="InterPro" id="IPR001310">
    <property type="entry name" value="Histidine_triad_HIT"/>
</dbReference>
<gene>
    <name evidence="5" type="ORF">FB566_0085</name>
</gene>
<dbReference type="PROSITE" id="PS51084">
    <property type="entry name" value="HIT_2"/>
    <property type="match status" value="1"/>
</dbReference>
<organism evidence="5 6">
    <name type="scientific">Stackebrandtia endophytica</name>
    <dbReference type="NCBI Taxonomy" id="1496996"/>
    <lineage>
        <taxon>Bacteria</taxon>
        <taxon>Bacillati</taxon>
        <taxon>Actinomycetota</taxon>
        <taxon>Actinomycetes</taxon>
        <taxon>Glycomycetales</taxon>
        <taxon>Glycomycetaceae</taxon>
        <taxon>Stackebrandtia</taxon>
    </lineage>
</organism>
<evidence type="ECO:0000256" key="3">
    <source>
        <dbReference type="PROSITE-ProRule" id="PRU00464"/>
    </source>
</evidence>
<dbReference type="AlphaFoldDB" id="A0A543APX7"/>
<comment type="caution">
    <text evidence="5">The sequence shown here is derived from an EMBL/GenBank/DDBJ whole genome shotgun (WGS) entry which is preliminary data.</text>
</comment>
<feature type="domain" description="HIT" evidence="4">
    <location>
        <begin position="64"/>
        <end position="141"/>
    </location>
</feature>
<sequence length="170" mass="19062">METPVDAGMCLDGTMSPTHEPPDYDCPFCCLISGDATGLTNQRDVVRRTSGATAIMSPHWWLHNPAHVIVVPNTHHENLYDLPAPAGHAVSDLVREMAVALRHVYDCEGITTNQNNEPAGYQDVWHFHVHVLPRYRADGLYRTAPQVRLSSVDERAPYLDRLADYFAQRS</sequence>
<dbReference type="Gene3D" id="3.30.428.10">
    <property type="entry name" value="HIT-like"/>
    <property type="match status" value="1"/>
</dbReference>
<dbReference type="InterPro" id="IPR019808">
    <property type="entry name" value="Histidine_triad_CS"/>
</dbReference>
<evidence type="ECO:0000259" key="4">
    <source>
        <dbReference type="PROSITE" id="PS51084"/>
    </source>
</evidence>
<dbReference type="Proteomes" id="UP000317043">
    <property type="component" value="Unassembled WGS sequence"/>
</dbReference>
<evidence type="ECO:0000256" key="2">
    <source>
        <dbReference type="PIRSR" id="PIRSR601310-3"/>
    </source>
</evidence>
<dbReference type="InterPro" id="IPR036265">
    <property type="entry name" value="HIT-like_sf"/>
</dbReference>
<feature type="active site" description="Tele-AMP-histidine intermediate" evidence="1">
    <location>
        <position position="128"/>
    </location>
</feature>
<dbReference type="InParanoid" id="A0A543APX7"/>
<evidence type="ECO:0000256" key="1">
    <source>
        <dbReference type="PIRSR" id="PIRSR601310-1"/>
    </source>
</evidence>
<dbReference type="GO" id="GO:0003824">
    <property type="term" value="F:catalytic activity"/>
    <property type="evidence" value="ECO:0007669"/>
    <property type="project" value="InterPro"/>
</dbReference>
<evidence type="ECO:0000313" key="6">
    <source>
        <dbReference type="Proteomes" id="UP000317043"/>
    </source>
</evidence>